<gene>
    <name evidence="2" type="ORF">EVAR_45310_1</name>
</gene>
<dbReference type="AlphaFoldDB" id="A0A4C1XMP8"/>
<protein>
    <submittedName>
        <fullName evidence="2">Uncharacterized protein</fullName>
    </submittedName>
</protein>
<evidence type="ECO:0000313" key="2">
    <source>
        <dbReference type="EMBL" id="GBP64262.1"/>
    </source>
</evidence>
<evidence type="ECO:0000313" key="3">
    <source>
        <dbReference type="Proteomes" id="UP000299102"/>
    </source>
</evidence>
<evidence type="ECO:0000256" key="1">
    <source>
        <dbReference type="SAM" id="MobiDB-lite"/>
    </source>
</evidence>
<name>A0A4C1XMP8_EUMVA</name>
<keyword evidence="3" id="KW-1185">Reference proteome</keyword>
<reference evidence="2 3" key="1">
    <citation type="journal article" date="2019" name="Commun. Biol.">
        <title>The bagworm genome reveals a unique fibroin gene that provides high tensile strength.</title>
        <authorList>
            <person name="Kono N."/>
            <person name="Nakamura H."/>
            <person name="Ohtoshi R."/>
            <person name="Tomita M."/>
            <person name="Numata K."/>
            <person name="Arakawa K."/>
        </authorList>
    </citation>
    <scope>NUCLEOTIDE SEQUENCE [LARGE SCALE GENOMIC DNA]</scope>
</reference>
<dbReference type="Proteomes" id="UP000299102">
    <property type="component" value="Unassembled WGS sequence"/>
</dbReference>
<organism evidence="2 3">
    <name type="scientific">Eumeta variegata</name>
    <name type="common">Bagworm moth</name>
    <name type="synonym">Eumeta japonica</name>
    <dbReference type="NCBI Taxonomy" id="151549"/>
    <lineage>
        <taxon>Eukaryota</taxon>
        <taxon>Metazoa</taxon>
        <taxon>Ecdysozoa</taxon>
        <taxon>Arthropoda</taxon>
        <taxon>Hexapoda</taxon>
        <taxon>Insecta</taxon>
        <taxon>Pterygota</taxon>
        <taxon>Neoptera</taxon>
        <taxon>Endopterygota</taxon>
        <taxon>Lepidoptera</taxon>
        <taxon>Glossata</taxon>
        <taxon>Ditrysia</taxon>
        <taxon>Tineoidea</taxon>
        <taxon>Psychidae</taxon>
        <taxon>Oiketicinae</taxon>
        <taxon>Eumeta</taxon>
    </lineage>
</organism>
<sequence>MNERDSIIERLWSVMPGPAGRLGTTRQPSGVNGRGRHESAGDEDTPHLFLVKSPSQVDSLMRVCQGHSPNFAFLPPTILPDFTRGRTPHTEK</sequence>
<comment type="caution">
    <text evidence="2">The sequence shown here is derived from an EMBL/GenBank/DDBJ whole genome shotgun (WGS) entry which is preliminary data.</text>
</comment>
<proteinExistence type="predicted"/>
<accession>A0A4C1XMP8</accession>
<feature type="compositionally biased region" description="Basic and acidic residues" evidence="1">
    <location>
        <begin position="35"/>
        <end position="46"/>
    </location>
</feature>
<dbReference type="EMBL" id="BGZK01000893">
    <property type="protein sequence ID" value="GBP64262.1"/>
    <property type="molecule type" value="Genomic_DNA"/>
</dbReference>
<feature type="region of interest" description="Disordered" evidence="1">
    <location>
        <begin position="15"/>
        <end position="46"/>
    </location>
</feature>